<organism evidence="3 4">
    <name type="scientific">Amycolatopsis jiangsuensis</name>
    <dbReference type="NCBI Taxonomy" id="1181879"/>
    <lineage>
        <taxon>Bacteria</taxon>
        <taxon>Bacillati</taxon>
        <taxon>Actinomycetota</taxon>
        <taxon>Actinomycetes</taxon>
        <taxon>Pseudonocardiales</taxon>
        <taxon>Pseudonocardiaceae</taxon>
        <taxon>Amycolatopsis</taxon>
    </lineage>
</organism>
<dbReference type="Proteomes" id="UP000581769">
    <property type="component" value="Unassembled WGS sequence"/>
</dbReference>
<comment type="caution">
    <text evidence="3">The sequence shown here is derived from an EMBL/GenBank/DDBJ whole genome shotgun (WGS) entry which is preliminary data.</text>
</comment>
<dbReference type="InterPro" id="IPR002347">
    <property type="entry name" value="SDR_fam"/>
</dbReference>
<reference evidence="3 4" key="1">
    <citation type="submission" date="2020-08" db="EMBL/GenBank/DDBJ databases">
        <title>Sequencing the genomes of 1000 actinobacteria strains.</title>
        <authorList>
            <person name="Klenk H.-P."/>
        </authorList>
    </citation>
    <scope>NUCLEOTIDE SEQUENCE [LARGE SCALE GENOMIC DNA]</scope>
    <source>
        <strain evidence="3 4">DSM 45859</strain>
    </source>
</reference>
<dbReference type="PANTHER" id="PTHR43669:SF3">
    <property type="entry name" value="ALCOHOL DEHYDROGENASE, PUTATIVE (AFU_ORTHOLOGUE AFUA_3G03445)-RELATED"/>
    <property type="match status" value="1"/>
</dbReference>
<dbReference type="PRINTS" id="PR00081">
    <property type="entry name" value="GDHRDH"/>
</dbReference>
<dbReference type="EC" id="1.3.1.87" evidence="3"/>
<dbReference type="PANTHER" id="PTHR43669">
    <property type="entry name" value="5-KETO-D-GLUCONATE 5-REDUCTASE"/>
    <property type="match status" value="1"/>
</dbReference>
<gene>
    <name evidence="3" type="ORF">BJY18_001837</name>
</gene>
<dbReference type="NCBIfam" id="NF004849">
    <property type="entry name" value="PRK06200.1"/>
    <property type="match status" value="1"/>
</dbReference>
<dbReference type="EC" id="1.3.1.56" evidence="3"/>
<keyword evidence="4" id="KW-1185">Reference proteome</keyword>
<dbReference type="Pfam" id="PF00106">
    <property type="entry name" value="adh_short"/>
    <property type="match status" value="1"/>
</dbReference>
<dbReference type="Gene3D" id="3.40.50.720">
    <property type="entry name" value="NAD(P)-binding Rossmann-like Domain"/>
    <property type="match status" value="1"/>
</dbReference>
<dbReference type="SUPFAM" id="SSF51735">
    <property type="entry name" value="NAD(P)-binding Rossmann-fold domains"/>
    <property type="match status" value="1"/>
</dbReference>
<keyword evidence="2 3" id="KW-0560">Oxidoreductase</keyword>
<dbReference type="PROSITE" id="PS00061">
    <property type="entry name" value="ADH_SHORT"/>
    <property type="match status" value="1"/>
</dbReference>
<sequence length="267" mass="27532">MPGRLAGLSALVTGGGSGLGRAVVDRYLAEGARVTVLERSEEKLHDVVAAHGDRVRGVHGDVTSGRDNETAVQAAVSAFGGLDTFVGNAGLWDFNRPLLDLPMAELESGFRELFDVNVKGYVVGARAAAGALADRGGSMIFTLSNAALYPGGGGVLYTASKHAGVGVVSQLAYELAPRVRVNAVAPGGMATDLRGPAALGLGGRAISDVLPAAEQLRRYSALDMSATAEDYVDPYVLLAARSESRTVTGTVFDASHVGTPRRPGADR</sequence>
<evidence type="ECO:0000256" key="2">
    <source>
        <dbReference type="ARBA" id="ARBA00023002"/>
    </source>
</evidence>
<proteinExistence type="inferred from homology"/>
<dbReference type="AlphaFoldDB" id="A0A840IT16"/>
<dbReference type="RefSeq" id="WP_184779373.1">
    <property type="nucleotide sequence ID" value="NZ_JACHMG010000001.1"/>
</dbReference>
<comment type="similarity">
    <text evidence="1">Belongs to the short-chain dehydrogenases/reductases (SDR) family.</text>
</comment>
<accession>A0A840IT16</accession>
<evidence type="ECO:0000256" key="1">
    <source>
        <dbReference type="ARBA" id="ARBA00006484"/>
    </source>
</evidence>
<dbReference type="InterPro" id="IPR036291">
    <property type="entry name" value="NAD(P)-bd_dom_sf"/>
</dbReference>
<evidence type="ECO:0000313" key="3">
    <source>
        <dbReference type="EMBL" id="MBB4684352.1"/>
    </source>
</evidence>
<dbReference type="EMBL" id="JACHMG010000001">
    <property type="protein sequence ID" value="MBB4684352.1"/>
    <property type="molecule type" value="Genomic_DNA"/>
</dbReference>
<dbReference type="GO" id="GO:0018498">
    <property type="term" value="F:2,3-dihydroxy-2,3-dihydro-phenylpropionate dehydrogenase activity"/>
    <property type="evidence" value="ECO:0007669"/>
    <property type="project" value="UniProtKB-EC"/>
</dbReference>
<protein>
    <submittedName>
        <fullName evidence="3">2,3-dihydroxy-2,3-dihydrophenylpropionate dehydrogenase/cis-2,3-dihydrobiphenyl-2,3-diol dehydrogenase</fullName>
        <ecNumber evidence="3">1.3.1.56</ecNumber>
        <ecNumber evidence="3">1.3.1.87</ecNumber>
    </submittedName>
</protein>
<evidence type="ECO:0000313" key="4">
    <source>
        <dbReference type="Proteomes" id="UP000581769"/>
    </source>
</evidence>
<dbReference type="GO" id="GO:0018509">
    <property type="term" value="F:cis-2,3-dihydrobiphenyl-2,3-diol dehydrogenase activity"/>
    <property type="evidence" value="ECO:0007669"/>
    <property type="project" value="UniProtKB-EC"/>
</dbReference>
<name>A0A840IT16_9PSEU</name>
<dbReference type="InterPro" id="IPR020904">
    <property type="entry name" value="Sc_DH/Rdtase_CS"/>
</dbReference>